<name>A0ABQ4THI9_9HYPH</name>
<dbReference type="Proteomes" id="UP001055101">
    <property type="component" value="Unassembled WGS sequence"/>
</dbReference>
<comment type="function">
    <text evidence="2">Antitoxin component of a type II toxin-antitoxin (TA) system.</text>
</comment>
<comment type="caution">
    <text evidence="3">The sequence shown here is derived from an EMBL/GenBank/DDBJ whole genome shotgun (WGS) entry which is preliminary data.</text>
</comment>
<sequence length="91" mass="10455">MSDLTRVSSKELVRNFGSLSDRALSEPVAITRNGRDRLVLLSVEEYARLKRRDRRVHDVADLSDAALDLVERSEMDPRHDHLDSLLVDWTP</sequence>
<evidence type="ECO:0000256" key="2">
    <source>
        <dbReference type="RuleBase" id="RU362080"/>
    </source>
</evidence>
<reference evidence="3" key="2">
    <citation type="submission" date="2021-08" db="EMBL/GenBank/DDBJ databases">
        <authorList>
            <person name="Tani A."/>
            <person name="Ola A."/>
            <person name="Ogura Y."/>
            <person name="Katsura K."/>
            <person name="Hayashi T."/>
        </authorList>
    </citation>
    <scope>NUCLEOTIDE SEQUENCE</scope>
    <source>
        <strain evidence="3">DSM 23674</strain>
    </source>
</reference>
<dbReference type="InterPro" id="IPR036165">
    <property type="entry name" value="YefM-like_sf"/>
</dbReference>
<dbReference type="SUPFAM" id="SSF143120">
    <property type="entry name" value="YefM-like"/>
    <property type="match status" value="1"/>
</dbReference>
<protein>
    <recommendedName>
        <fullName evidence="2">Antitoxin</fullName>
    </recommendedName>
</protein>
<evidence type="ECO:0000313" key="3">
    <source>
        <dbReference type="EMBL" id="GJE54751.1"/>
    </source>
</evidence>
<evidence type="ECO:0000256" key="1">
    <source>
        <dbReference type="ARBA" id="ARBA00009981"/>
    </source>
</evidence>
<dbReference type="EMBL" id="BPRA01000005">
    <property type="protein sequence ID" value="GJE54751.1"/>
    <property type="molecule type" value="Genomic_DNA"/>
</dbReference>
<proteinExistence type="inferred from homology"/>
<dbReference type="NCBIfam" id="TIGR01552">
    <property type="entry name" value="phd_fam"/>
    <property type="match status" value="1"/>
</dbReference>
<gene>
    <name evidence="3" type="ORF">EKPJFOCH_1233</name>
</gene>
<accession>A0ABQ4THI9</accession>
<keyword evidence="4" id="KW-1185">Reference proteome</keyword>
<dbReference type="RefSeq" id="WP_306424627.1">
    <property type="nucleotide sequence ID" value="NZ_BPRA01000005.1"/>
</dbReference>
<dbReference type="Pfam" id="PF02604">
    <property type="entry name" value="PhdYeFM_antitox"/>
    <property type="match status" value="1"/>
</dbReference>
<organism evidence="3 4">
    <name type="scientific">Methylobacterium thuringiense</name>
    <dbReference type="NCBI Taxonomy" id="1003091"/>
    <lineage>
        <taxon>Bacteria</taxon>
        <taxon>Pseudomonadati</taxon>
        <taxon>Pseudomonadota</taxon>
        <taxon>Alphaproteobacteria</taxon>
        <taxon>Hyphomicrobiales</taxon>
        <taxon>Methylobacteriaceae</taxon>
        <taxon>Methylobacterium</taxon>
    </lineage>
</organism>
<dbReference type="InterPro" id="IPR006442">
    <property type="entry name" value="Antitoxin_Phd/YefM"/>
</dbReference>
<comment type="similarity">
    <text evidence="1 2">Belongs to the phD/YefM antitoxin family.</text>
</comment>
<reference evidence="3" key="1">
    <citation type="journal article" date="2021" name="Front. Microbiol.">
        <title>Comprehensive Comparative Genomics and Phenotyping of Methylobacterium Species.</title>
        <authorList>
            <person name="Alessa O."/>
            <person name="Ogura Y."/>
            <person name="Fujitani Y."/>
            <person name="Takami H."/>
            <person name="Hayashi T."/>
            <person name="Sahin N."/>
            <person name="Tani A."/>
        </authorList>
    </citation>
    <scope>NUCLEOTIDE SEQUENCE</scope>
    <source>
        <strain evidence="3">DSM 23674</strain>
    </source>
</reference>
<evidence type="ECO:0000313" key="4">
    <source>
        <dbReference type="Proteomes" id="UP001055101"/>
    </source>
</evidence>
<dbReference type="Gene3D" id="3.40.1620.10">
    <property type="entry name" value="YefM-like domain"/>
    <property type="match status" value="1"/>
</dbReference>